<sequence>MRYAATPKLMCNEASEGDRFSFRAAKRQGAEPLGQGQAPPEIFQRWLAANCELNDFGLESALASLQQHCETRTPMASGSQANCAGDVC</sequence>
<reference evidence="1 2" key="1">
    <citation type="submission" date="2017-05" db="EMBL/GenBank/DDBJ databases">
        <authorList>
            <person name="Varghese N."/>
            <person name="Submissions S."/>
        </authorList>
    </citation>
    <scope>NUCLEOTIDE SEQUENCE [LARGE SCALE GENOMIC DNA]</scope>
    <source>
        <strain evidence="1 2">DSM 25457</strain>
    </source>
</reference>
<dbReference type="Proteomes" id="UP001158067">
    <property type="component" value="Unassembled WGS sequence"/>
</dbReference>
<gene>
    <name evidence="1" type="ORF">SAMN06265222_1011022</name>
</gene>
<proteinExistence type="predicted"/>
<evidence type="ECO:0000313" key="2">
    <source>
        <dbReference type="Proteomes" id="UP001158067"/>
    </source>
</evidence>
<organism evidence="1 2">
    <name type="scientific">Neorhodopirellula lusitana</name>
    <dbReference type="NCBI Taxonomy" id="445327"/>
    <lineage>
        <taxon>Bacteria</taxon>
        <taxon>Pseudomonadati</taxon>
        <taxon>Planctomycetota</taxon>
        <taxon>Planctomycetia</taxon>
        <taxon>Pirellulales</taxon>
        <taxon>Pirellulaceae</taxon>
        <taxon>Neorhodopirellula</taxon>
    </lineage>
</organism>
<evidence type="ECO:0000313" key="1">
    <source>
        <dbReference type="EMBL" id="SMP43885.1"/>
    </source>
</evidence>
<accession>A0ABY1PUD2</accession>
<name>A0ABY1PUD2_9BACT</name>
<protein>
    <submittedName>
        <fullName evidence="1">Uncharacterized protein</fullName>
    </submittedName>
</protein>
<dbReference type="EMBL" id="FXUG01000001">
    <property type="protein sequence ID" value="SMP43885.1"/>
    <property type="molecule type" value="Genomic_DNA"/>
</dbReference>
<keyword evidence="2" id="KW-1185">Reference proteome</keyword>
<comment type="caution">
    <text evidence="1">The sequence shown here is derived from an EMBL/GenBank/DDBJ whole genome shotgun (WGS) entry which is preliminary data.</text>
</comment>